<dbReference type="SUPFAM" id="SSF47917">
    <property type="entry name" value="C-terminal domain of alpha and beta subunits of F1 ATP synthase"/>
    <property type="match status" value="1"/>
</dbReference>
<evidence type="ECO:0000259" key="1">
    <source>
        <dbReference type="Pfam" id="PF00306"/>
    </source>
</evidence>
<evidence type="ECO:0000313" key="2">
    <source>
        <dbReference type="EMBL" id="MBF1130397.1"/>
    </source>
</evidence>
<dbReference type="GO" id="GO:0015986">
    <property type="term" value="P:proton motive force-driven ATP synthesis"/>
    <property type="evidence" value="ECO:0007669"/>
    <property type="project" value="InterPro"/>
</dbReference>
<gene>
    <name evidence="2" type="ORF">HXL70_10295</name>
</gene>
<dbReference type="InterPro" id="IPR000793">
    <property type="entry name" value="ATP_synth_asu_C"/>
</dbReference>
<dbReference type="EMBL" id="JABZMK010000231">
    <property type="protein sequence ID" value="MBF1130397.1"/>
    <property type="molecule type" value="Genomic_DNA"/>
</dbReference>
<dbReference type="Proteomes" id="UP000757890">
    <property type="component" value="Unassembled WGS sequence"/>
</dbReference>
<sequence length="39" mass="4376">AQLDRGERLTEMLKQGQYEPMSVAEMVINLYAGTKGYLA</sequence>
<accession>A0A930FS49</accession>
<dbReference type="Pfam" id="PF00306">
    <property type="entry name" value="ATP-synt_ab_C"/>
    <property type="match status" value="1"/>
</dbReference>
<reference evidence="2" key="1">
    <citation type="submission" date="2020-04" db="EMBL/GenBank/DDBJ databases">
        <title>Deep metagenomics examines the oral microbiome during advanced dental caries in children, revealing novel taxa and co-occurrences with host molecules.</title>
        <authorList>
            <person name="Baker J.L."/>
            <person name="Morton J.T."/>
            <person name="Dinis M."/>
            <person name="Alvarez R."/>
            <person name="Tran N.C."/>
            <person name="Knight R."/>
            <person name="Edlund A."/>
        </authorList>
    </citation>
    <scope>NUCLEOTIDE SEQUENCE</scope>
    <source>
        <strain evidence="2">JCVI_32_bin.14</strain>
    </source>
</reference>
<dbReference type="InterPro" id="IPR038376">
    <property type="entry name" value="ATP_synth_asu_C_sf"/>
</dbReference>
<protein>
    <recommendedName>
        <fullName evidence="1">ATP synthase alpha subunit C-terminal domain-containing protein</fullName>
    </recommendedName>
</protein>
<dbReference type="Gene3D" id="1.20.150.20">
    <property type="entry name" value="ATP synthase alpha/beta chain, C-terminal domain"/>
    <property type="match status" value="1"/>
</dbReference>
<name>A0A930FS49_9FIRM</name>
<proteinExistence type="predicted"/>
<feature type="domain" description="ATP synthase alpha subunit C-terminal" evidence="1">
    <location>
        <begin position="1"/>
        <end position="38"/>
    </location>
</feature>
<feature type="non-terminal residue" evidence="2">
    <location>
        <position position="1"/>
    </location>
</feature>
<organism evidence="2 3">
    <name type="scientific">Dialister invisus</name>
    <dbReference type="NCBI Taxonomy" id="218538"/>
    <lineage>
        <taxon>Bacteria</taxon>
        <taxon>Bacillati</taxon>
        <taxon>Bacillota</taxon>
        <taxon>Negativicutes</taxon>
        <taxon>Veillonellales</taxon>
        <taxon>Veillonellaceae</taxon>
        <taxon>Dialister</taxon>
    </lineage>
</organism>
<dbReference type="AlphaFoldDB" id="A0A930FS49"/>
<comment type="caution">
    <text evidence="2">The sequence shown here is derived from an EMBL/GenBank/DDBJ whole genome shotgun (WGS) entry which is preliminary data.</text>
</comment>
<evidence type="ECO:0000313" key="3">
    <source>
        <dbReference type="Proteomes" id="UP000757890"/>
    </source>
</evidence>
<feature type="non-terminal residue" evidence="2">
    <location>
        <position position="39"/>
    </location>
</feature>